<feature type="domain" description="PDZ" evidence="12">
    <location>
        <begin position="116"/>
        <end position="184"/>
    </location>
</feature>
<comment type="caution">
    <text evidence="13">The sequence shown here is derived from an EMBL/GenBank/DDBJ whole genome shotgun (WGS) entry which is preliminary data.</text>
</comment>
<dbReference type="PANTHER" id="PTHR42837">
    <property type="entry name" value="REGULATOR OF SIGMA-E PROTEASE RSEP"/>
    <property type="match status" value="1"/>
</dbReference>
<gene>
    <name evidence="13" type="ORF">UX78_C0022G0003</name>
</gene>
<dbReference type="Pfam" id="PF02163">
    <property type="entry name" value="Peptidase_M50"/>
    <property type="match status" value="1"/>
</dbReference>
<sequence length="379" mass="41201">MPTGVIFLLVLSALVLIHELGHFLAARTLGIKVEEFALGLPFTRAIFKIKRGETQYGVYPVLFGGFVRLYGEEQEKETEKERSFWERGKKQRMMVIVAGVVMNVALAVAAFIVLYAVVGVPVEERQKVTVVKAEEGTPAEAAGILADDRIVEVEGRSIADTEEFSQAVKAWAGLGVNLTIERGPGTALFEGIVEGQTERRVVNVVPRVDPPPGQGAVGVVITTYPYLRTQKCSMLNVQCSTGAVGQGVKSTKVWMGRVVTGLREIGKSLVAGKAPEGVSGPVGIYQLTGQVAAAGWLPLLELMAILSVNLAVFNVLPIPALDGGRLAFIWLEWALRRRIKPDIEQKINSWGLAFLLSLMVLISFQDVIRLGLLSKWLGR</sequence>
<dbReference type="InterPro" id="IPR001478">
    <property type="entry name" value="PDZ"/>
</dbReference>
<evidence type="ECO:0000256" key="2">
    <source>
        <dbReference type="ARBA" id="ARBA00004141"/>
    </source>
</evidence>
<dbReference type="Gene3D" id="2.30.42.10">
    <property type="match status" value="1"/>
</dbReference>
<dbReference type="CDD" id="cd06163">
    <property type="entry name" value="S2P-M50_PDZ_RseP-like"/>
    <property type="match status" value="1"/>
</dbReference>
<dbReference type="GO" id="GO:0004222">
    <property type="term" value="F:metalloendopeptidase activity"/>
    <property type="evidence" value="ECO:0007669"/>
    <property type="project" value="InterPro"/>
</dbReference>
<dbReference type="PANTHER" id="PTHR42837:SF2">
    <property type="entry name" value="MEMBRANE METALLOPROTEASE ARASP2, CHLOROPLASTIC-RELATED"/>
    <property type="match status" value="1"/>
</dbReference>
<organism evidence="13 14">
    <name type="scientific">Candidatus Amesbacteria bacterium GW2011_GWA2_47_11</name>
    <dbReference type="NCBI Taxonomy" id="1618357"/>
    <lineage>
        <taxon>Bacteria</taxon>
        <taxon>Candidatus Amesiibacteriota</taxon>
    </lineage>
</organism>
<name>A0A0G1RDC2_9BACT</name>
<evidence type="ECO:0000256" key="5">
    <source>
        <dbReference type="ARBA" id="ARBA00022692"/>
    </source>
</evidence>
<comment type="subcellular location">
    <subcellularLocation>
        <location evidence="2">Membrane</location>
        <topology evidence="2">Multi-pass membrane protein</topology>
    </subcellularLocation>
</comment>
<dbReference type="Pfam" id="PF17820">
    <property type="entry name" value="PDZ_6"/>
    <property type="match status" value="1"/>
</dbReference>
<dbReference type="InterPro" id="IPR004387">
    <property type="entry name" value="Pept_M50_Zn"/>
</dbReference>
<dbReference type="SUPFAM" id="SSF50156">
    <property type="entry name" value="PDZ domain-like"/>
    <property type="match status" value="1"/>
</dbReference>
<evidence type="ECO:0000256" key="10">
    <source>
        <dbReference type="ARBA" id="ARBA00023136"/>
    </source>
</evidence>
<keyword evidence="8 11" id="KW-1133">Transmembrane helix</keyword>
<accession>A0A0G1RDC2</accession>
<keyword evidence="6" id="KW-0378">Hydrolase</keyword>
<dbReference type="InterPro" id="IPR008915">
    <property type="entry name" value="Peptidase_M50"/>
</dbReference>
<evidence type="ECO:0000256" key="1">
    <source>
        <dbReference type="ARBA" id="ARBA00001947"/>
    </source>
</evidence>
<evidence type="ECO:0000256" key="6">
    <source>
        <dbReference type="ARBA" id="ARBA00022801"/>
    </source>
</evidence>
<evidence type="ECO:0000256" key="7">
    <source>
        <dbReference type="ARBA" id="ARBA00022833"/>
    </source>
</evidence>
<dbReference type="InterPro" id="IPR041489">
    <property type="entry name" value="PDZ_6"/>
</dbReference>
<dbReference type="Proteomes" id="UP000034607">
    <property type="component" value="Unassembled WGS sequence"/>
</dbReference>
<evidence type="ECO:0000256" key="11">
    <source>
        <dbReference type="SAM" id="Phobius"/>
    </source>
</evidence>
<dbReference type="SMART" id="SM00228">
    <property type="entry name" value="PDZ"/>
    <property type="match status" value="1"/>
</dbReference>
<dbReference type="AlphaFoldDB" id="A0A0G1RDC2"/>
<reference evidence="13 14" key="1">
    <citation type="journal article" date="2015" name="Nature">
        <title>rRNA introns, odd ribosomes, and small enigmatic genomes across a large radiation of phyla.</title>
        <authorList>
            <person name="Brown C.T."/>
            <person name="Hug L.A."/>
            <person name="Thomas B.C."/>
            <person name="Sharon I."/>
            <person name="Castelle C.J."/>
            <person name="Singh A."/>
            <person name="Wilkins M.J."/>
            <person name="Williams K.H."/>
            <person name="Banfield J.F."/>
        </authorList>
    </citation>
    <scope>NUCLEOTIDE SEQUENCE [LARGE SCALE GENOMIC DNA]</scope>
</reference>
<comment type="similarity">
    <text evidence="3">Belongs to the peptidase M50B family.</text>
</comment>
<dbReference type="GO" id="GO:0006508">
    <property type="term" value="P:proteolysis"/>
    <property type="evidence" value="ECO:0007669"/>
    <property type="project" value="UniProtKB-KW"/>
</dbReference>
<keyword evidence="9 13" id="KW-0482">Metalloprotease</keyword>
<comment type="cofactor">
    <cofactor evidence="1">
        <name>Zn(2+)</name>
        <dbReference type="ChEBI" id="CHEBI:29105"/>
    </cofactor>
</comment>
<dbReference type="InterPro" id="IPR036034">
    <property type="entry name" value="PDZ_sf"/>
</dbReference>
<evidence type="ECO:0000256" key="3">
    <source>
        <dbReference type="ARBA" id="ARBA00007931"/>
    </source>
</evidence>
<evidence type="ECO:0000259" key="12">
    <source>
        <dbReference type="SMART" id="SM00228"/>
    </source>
</evidence>
<proteinExistence type="inferred from homology"/>
<feature type="transmembrane region" description="Helical" evidence="11">
    <location>
        <begin position="350"/>
        <end position="372"/>
    </location>
</feature>
<keyword evidence="7" id="KW-0862">Zinc</keyword>
<dbReference type="EMBL" id="LCNM01000022">
    <property type="protein sequence ID" value="KKU55309.1"/>
    <property type="molecule type" value="Genomic_DNA"/>
</dbReference>
<evidence type="ECO:0000256" key="8">
    <source>
        <dbReference type="ARBA" id="ARBA00022989"/>
    </source>
</evidence>
<keyword evidence="4 13" id="KW-0645">Protease</keyword>
<evidence type="ECO:0000313" key="14">
    <source>
        <dbReference type="Proteomes" id="UP000034607"/>
    </source>
</evidence>
<evidence type="ECO:0000256" key="4">
    <source>
        <dbReference type="ARBA" id="ARBA00022670"/>
    </source>
</evidence>
<protein>
    <submittedName>
        <fullName evidence="13">Membrane-associated zinc metalloprotease</fullName>
    </submittedName>
</protein>
<feature type="transmembrane region" description="Helical" evidence="11">
    <location>
        <begin position="92"/>
        <end position="118"/>
    </location>
</feature>
<evidence type="ECO:0000313" key="13">
    <source>
        <dbReference type="EMBL" id="KKU55309.1"/>
    </source>
</evidence>
<dbReference type="GO" id="GO:0016020">
    <property type="term" value="C:membrane"/>
    <property type="evidence" value="ECO:0007669"/>
    <property type="project" value="UniProtKB-SubCell"/>
</dbReference>
<evidence type="ECO:0000256" key="9">
    <source>
        <dbReference type="ARBA" id="ARBA00023049"/>
    </source>
</evidence>
<keyword evidence="10 11" id="KW-0472">Membrane</keyword>
<keyword evidence="5 11" id="KW-0812">Transmembrane</keyword>